<accession>A0AAQ3NGI0</accession>
<proteinExistence type="predicted"/>
<organism evidence="1 2">
    <name type="scientific">Vigna mungo</name>
    <name type="common">Black gram</name>
    <name type="synonym">Phaseolus mungo</name>
    <dbReference type="NCBI Taxonomy" id="3915"/>
    <lineage>
        <taxon>Eukaryota</taxon>
        <taxon>Viridiplantae</taxon>
        <taxon>Streptophyta</taxon>
        <taxon>Embryophyta</taxon>
        <taxon>Tracheophyta</taxon>
        <taxon>Spermatophyta</taxon>
        <taxon>Magnoliopsida</taxon>
        <taxon>eudicotyledons</taxon>
        <taxon>Gunneridae</taxon>
        <taxon>Pentapetalae</taxon>
        <taxon>rosids</taxon>
        <taxon>fabids</taxon>
        <taxon>Fabales</taxon>
        <taxon>Fabaceae</taxon>
        <taxon>Papilionoideae</taxon>
        <taxon>50 kb inversion clade</taxon>
        <taxon>NPAAA clade</taxon>
        <taxon>indigoferoid/millettioid clade</taxon>
        <taxon>Phaseoleae</taxon>
        <taxon>Vigna</taxon>
    </lineage>
</organism>
<gene>
    <name evidence="1" type="ORF">V8G54_013871</name>
</gene>
<name>A0AAQ3NGI0_VIGMU</name>
<sequence>MTQQLHRYCYLLTWNKLQTFLSSAFPARNRHNRLGFPSKNQTPFLFHHRVPLADLPIQKPLLRLRHHLNRRSLKPRPAHPPPPLIHSLVSLHPQRPLTAHYVLYLLSEVKLLHLRSLSVIFRQHHIQRVEYGRIIVQ</sequence>
<reference evidence="1 2" key="1">
    <citation type="journal article" date="2023" name="Life. Sci Alliance">
        <title>Evolutionary insights into 3D genome organization and epigenetic landscape of Vigna mungo.</title>
        <authorList>
            <person name="Junaid A."/>
            <person name="Singh B."/>
            <person name="Bhatia S."/>
        </authorList>
    </citation>
    <scope>NUCLEOTIDE SEQUENCE [LARGE SCALE GENOMIC DNA]</scope>
    <source>
        <strain evidence="1">Urdbean</strain>
    </source>
</reference>
<evidence type="ECO:0000313" key="2">
    <source>
        <dbReference type="Proteomes" id="UP001374535"/>
    </source>
</evidence>
<dbReference type="AlphaFoldDB" id="A0AAQ3NGI0"/>
<dbReference type="Proteomes" id="UP001374535">
    <property type="component" value="Chromosome 5"/>
</dbReference>
<keyword evidence="2" id="KW-1185">Reference proteome</keyword>
<evidence type="ECO:0000313" key="1">
    <source>
        <dbReference type="EMBL" id="WVZ09341.1"/>
    </source>
</evidence>
<protein>
    <submittedName>
        <fullName evidence="1">Uncharacterized protein</fullName>
    </submittedName>
</protein>
<dbReference type="EMBL" id="CP144696">
    <property type="protein sequence ID" value="WVZ09341.1"/>
    <property type="molecule type" value="Genomic_DNA"/>
</dbReference>